<keyword evidence="5" id="KW-0479">Metal-binding</keyword>
<dbReference type="SUPFAM" id="SSF110455">
    <property type="entry name" value="Toprim domain"/>
    <property type="match status" value="1"/>
</dbReference>
<dbReference type="AlphaFoldDB" id="A0A2I0QTS1"/>
<evidence type="ECO:0000256" key="12">
    <source>
        <dbReference type="NCBIfam" id="TIGR00334"/>
    </source>
</evidence>
<dbReference type="GO" id="GO:0005737">
    <property type="term" value="C:cytoplasm"/>
    <property type="evidence" value="ECO:0007669"/>
    <property type="project" value="UniProtKB-SubCell"/>
</dbReference>
<evidence type="ECO:0000313" key="14">
    <source>
        <dbReference type="EMBL" id="PKR77490.1"/>
    </source>
</evidence>
<dbReference type="PANTHER" id="PTHR39156">
    <property type="entry name" value="RIBONUCLEASE M5"/>
    <property type="match status" value="1"/>
</dbReference>
<dbReference type="Proteomes" id="UP000243524">
    <property type="component" value="Unassembled WGS sequence"/>
</dbReference>
<evidence type="ECO:0000256" key="5">
    <source>
        <dbReference type="ARBA" id="ARBA00022723"/>
    </source>
</evidence>
<dbReference type="GO" id="GO:0006364">
    <property type="term" value="P:rRNA processing"/>
    <property type="evidence" value="ECO:0007669"/>
    <property type="project" value="UniProtKB-UniRule"/>
</dbReference>
<comment type="similarity">
    <text evidence="11">Belongs to the ribonuclease M5 family.</text>
</comment>
<organism evidence="14 15">
    <name type="scientific">Halalkalibacillus sediminis</name>
    <dbReference type="NCBI Taxonomy" id="2018042"/>
    <lineage>
        <taxon>Bacteria</taxon>
        <taxon>Bacillati</taxon>
        <taxon>Bacillota</taxon>
        <taxon>Bacilli</taxon>
        <taxon>Bacillales</taxon>
        <taxon>Bacillaceae</taxon>
        <taxon>Halalkalibacillus</taxon>
    </lineage>
</organism>
<comment type="function">
    <text evidence="11">Required for correct processing of both the 5' and 3' ends of 5S rRNA precursor. Cleaves both sides of a double-stranded region yielding mature 5S rRNA in one step.</text>
</comment>
<keyword evidence="2 11" id="KW-0690">Ribosome biogenesis</keyword>
<dbReference type="CDD" id="cd01027">
    <property type="entry name" value="TOPRIM_RNase_M5_like"/>
    <property type="match status" value="1"/>
</dbReference>
<keyword evidence="1 11" id="KW-0963">Cytoplasm</keyword>
<evidence type="ECO:0000313" key="15">
    <source>
        <dbReference type="Proteomes" id="UP000243524"/>
    </source>
</evidence>
<keyword evidence="3 11" id="KW-0698">rRNA processing</keyword>
<evidence type="ECO:0000256" key="9">
    <source>
        <dbReference type="ARBA" id="ARBA00022842"/>
    </source>
</evidence>
<dbReference type="Pfam" id="PF01751">
    <property type="entry name" value="Toprim"/>
    <property type="match status" value="1"/>
</dbReference>
<dbReference type="InterPro" id="IPR004466">
    <property type="entry name" value="RNase_M5"/>
</dbReference>
<dbReference type="FunFam" id="3.40.1360.10:FF:000006">
    <property type="entry name" value="Ribonuclease M5"/>
    <property type="match status" value="1"/>
</dbReference>
<keyword evidence="6 11" id="KW-0699">rRNA-binding</keyword>
<evidence type="ECO:0000256" key="10">
    <source>
        <dbReference type="ARBA" id="ARBA00022884"/>
    </source>
</evidence>
<dbReference type="EC" id="3.1.26.8" evidence="11 12"/>
<dbReference type="GO" id="GO:0043822">
    <property type="term" value="F:ribonuclease M5 activity"/>
    <property type="evidence" value="ECO:0007669"/>
    <property type="project" value="UniProtKB-UniRule"/>
</dbReference>
<dbReference type="PROSITE" id="PS50880">
    <property type="entry name" value="TOPRIM"/>
    <property type="match status" value="1"/>
</dbReference>
<dbReference type="GO" id="GO:0046872">
    <property type="term" value="F:metal ion binding"/>
    <property type="evidence" value="ECO:0007669"/>
    <property type="project" value="UniProtKB-KW"/>
</dbReference>
<reference evidence="14 15" key="1">
    <citation type="submission" date="2017-06" db="EMBL/GenBank/DDBJ databases">
        <title>the draft geome sequence of Illustriluteabacillus marina B3227.</title>
        <authorList>
            <person name="He R.-H."/>
            <person name="Du Z.-J."/>
        </authorList>
    </citation>
    <scope>NUCLEOTIDE SEQUENCE [LARGE SCALE GENOMIC DNA]</scope>
    <source>
        <strain evidence="14 15">B3227</strain>
    </source>
</reference>
<sequence length="187" mass="21149">MKINEIIVVEGKDDTTRIKLAVSADTIETNGSAINKSVYDQIRLAKQKRGVIVFTDPDYPGERIRKLINEHVPGCKHAFLPKEKAIGKRGLGIEHASVEDIQEALSNVYTVAEDHESSQQDWKQLLLAYGLLGGPEAKSRRKRLGDQLQIGYANGKQLEKRLNMFQITQETFEKTMKQIIKEERSSE</sequence>
<comment type="caution">
    <text evidence="14">The sequence shown here is derived from an EMBL/GenBank/DDBJ whole genome shotgun (WGS) entry which is preliminary data.</text>
</comment>
<dbReference type="Pfam" id="PF13331">
    <property type="entry name" value="DUF4093"/>
    <property type="match status" value="1"/>
</dbReference>
<evidence type="ECO:0000259" key="13">
    <source>
        <dbReference type="PROSITE" id="PS50880"/>
    </source>
</evidence>
<dbReference type="EMBL" id="PJNH01000003">
    <property type="protein sequence ID" value="PKR77490.1"/>
    <property type="molecule type" value="Genomic_DNA"/>
</dbReference>
<dbReference type="Gene3D" id="3.40.1360.10">
    <property type="match status" value="1"/>
</dbReference>
<keyword evidence="9" id="KW-0460">Magnesium</keyword>
<keyword evidence="10 11" id="KW-0694">RNA-binding</keyword>
<feature type="domain" description="Toprim" evidence="13">
    <location>
        <begin position="4"/>
        <end position="94"/>
    </location>
</feature>
<keyword evidence="15" id="KW-1185">Reference proteome</keyword>
<dbReference type="GO" id="GO:0019843">
    <property type="term" value="F:rRNA binding"/>
    <property type="evidence" value="ECO:0007669"/>
    <property type="project" value="UniProtKB-KW"/>
</dbReference>
<dbReference type="InterPro" id="IPR025156">
    <property type="entry name" value="RNase_M5_C"/>
</dbReference>
<proteinExistence type="inferred from homology"/>
<comment type="catalytic activity">
    <reaction evidence="11">
        <text>Endonucleolytic cleavage of RNA, removing 21 and 42 nucleotides, respectively, from the 5'- and 3'-termini of a 5S-rRNA precursor.</text>
        <dbReference type="EC" id="3.1.26.8"/>
    </reaction>
</comment>
<dbReference type="PANTHER" id="PTHR39156:SF1">
    <property type="entry name" value="RIBONUCLEASE M5"/>
    <property type="match status" value="1"/>
</dbReference>
<evidence type="ECO:0000256" key="8">
    <source>
        <dbReference type="ARBA" id="ARBA00022801"/>
    </source>
</evidence>
<keyword evidence="7 11" id="KW-0255">Endonuclease</keyword>
<name>A0A2I0QTS1_9BACI</name>
<accession>A0A2I0QTS1</accession>
<evidence type="ECO:0000256" key="6">
    <source>
        <dbReference type="ARBA" id="ARBA00022730"/>
    </source>
</evidence>
<protein>
    <recommendedName>
        <fullName evidence="11 12">Ribonuclease M5</fullName>
        <ecNumber evidence="11 12">3.1.26.8</ecNumber>
    </recommendedName>
    <alternativeName>
        <fullName evidence="11">RNase M5</fullName>
    </alternativeName>
    <alternativeName>
        <fullName evidence="11">Ribosomal RNA terminal maturase M5</fullName>
    </alternativeName>
</protein>
<dbReference type="HAMAP" id="MF_01469">
    <property type="entry name" value="RNase_M5"/>
    <property type="match status" value="1"/>
</dbReference>
<dbReference type="OrthoDB" id="9791329at2"/>
<evidence type="ECO:0000256" key="2">
    <source>
        <dbReference type="ARBA" id="ARBA00022517"/>
    </source>
</evidence>
<dbReference type="NCBIfam" id="TIGR00334">
    <property type="entry name" value="5S_RNA_mat_M5"/>
    <property type="match status" value="1"/>
</dbReference>
<dbReference type="RefSeq" id="WP_101332318.1">
    <property type="nucleotide sequence ID" value="NZ_PJNH01000003.1"/>
</dbReference>
<keyword evidence="4 11" id="KW-0540">Nuclease</keyword>
<comment type="subcellular location">
    <subcellularLocation>
        <location evidence="11">Cytoplasm</location>
    </subcellularLocation>
</comment>
<evidence type="ECO:0000256" key="1">
    <source>
        <dbReference type="ARBA" id="ARBA00022490"/>
    </source>
</evidence>
<evidence type="ECO:0000256" key="4">
    <source>
        <dbReference type="ARBA" id="ARBA00022722"/>
    </source>
</evidence>
<gene>
    <name evidence="11 14" type="primary">rnmV</name>
    <name evidence="14" type="ORF">CEY16_12250</name>
</gene>
<dbReference type="InterPro" id="IPR034141">
    <property type="entry name" value="TOPRIM_RNase_M5-like"/>
</dbReference>
<evidence type="ECO:0000256" key="3">
    <source>
        <dbReference type="ARBA" id="ARBA00022552"/>
    </source>
</evidence>
<keyword evidence="8 11" id="KW-0378">Hydrolase</keyword>
<evidence type="ECO:0000256" key="11">
    <source>
        <dbReference type="HAMAP-Rule" id="MF_01469"/>
    </source>
</evidence>
<dbReference type="SMART" id="SM00493">
    <property type="entry name" value="TOPRIM"/>
    <property type="match status" value="1"/>
</dbReference>
<evidence type="ECO:0000256" key="7">
    <source>
        <dbReference type="ARBA" id="ARBA00022759"/>
    </source>
</evidence>
<dbReference type="InterPro" id="IPR006171">
    <property type="entry name" value="TOPRIM_dom"/>
</dbReference>